<keyword evidence="1" id="KW-1133">Transmembrane helix</keyword>
<dbReference type="PANTHER" id="PTHR37938">
    <property type="entry name" value="BLL0215 PROTEIN"/>
    <property type="match status" value="1"/>
</dbReference>
<dbReference type="Pfam" id="PF03703">
    <property type="entry name" value="bPH_2"/>
    <property type="match status" value="1"/>
</dbReference>
<keyword evidence="1" id="KW-0812">Transmembrane</keyword>
<dbReference type="AlphaFoldDB" id="A0A1G1VKZ9"/>
<proteinExistence type="predicted"/>
<dbReference type="EMBL" id="MHCH01000050">
    <property type="protein sequence ID" value="OGY16079.1"/>
    <property type="molecule type" value="Genomic_DNA"/>
</dbReference>
<gene>
    <name evidence="3" type="ORF">A2784_00150</name>
</gene>
<protein>
    <recommendedName>
        <fullName evidence="2">YdbS-like PH domain-containing protein</fullName>
    </recommendedName>
</protein>
<evidence type="ECO:0000313" key="4">
    <source>
        <dbReference type="Proteomes" id="UP000177324"/>
    </source>
</evidence>
<reference evidence="3 4" key="1">
    <citation type="journal article" date="2016" name="Nat. Commun.">
        <title>Thousands of microbial genomes shed light on interconnected biogeochemical processes in an aquifer system.</title>
        <authorList>
            <person name="Anantharaman K."/>
            <person name="Brown C.T."/>
            <person name="Hug L.A."/>
            <person name="Sharon I."/>
            <person name="Castelle C.J."/>
            <person name="Probst A.J."/>
            <person name="Thomas B.C."/>
            <person name="Singh A."/>
            <person name="Wilkins M.J."/>
            <person name="Karaoz U."/>
            <person name="Brodie E.L."/>
            <person name="Williams K.H."/>
            <person name="Hubbard S.S."/>
            <person name="Banfield J.F."/>
        </authorList>
    </citation>
    <scope>NUCLEOTIDE SEQUENCE [LARGE SCALE GENOMIC DNA]</scope>
</reference>
<name>A0A1G1VKZ9_9BACT</name>
<keyword evidence="1" id="KW-0472">Membrane</keyword>
<dbReference type="InterPro" id="IPR005182">
    <property type="entry name" value="YdbS-like_PH"/>
</dbReference>
<accession>A0A1G1VKZ9</accession>
<feature type="transmembrane region" description="Helical" evidence="1">
    <location>
        <begin position="76"/>
        <end position="96"/>
    </location>
</feature>
<feature type="transmembrane region" description="Helical" evidence="1">
    <location>
        <begin position="108"/>
        <end position="131"/>
    </location>
</feature>
<evidence type="ECO:0000259" key="2">
    <source>
        <dbReference type="Pfam" id="PF03703"/>
    </source>
</evidence>
<evidence type="ECO:0000256" key="1">
    <source>
        <dbReference type="SAM" id="Phobius"/>
    </source>
</evidence>
<sequence>MPDIFIAESNSAKSVKAAERKSIKSPKEYSSVMAEHRQTRNPLAAFVVRPRQLTFETQEAQEKVLLLLRRHVITNVPWIAGAVLMSLAPAAVRVILPEVDWVPGRFQLMLTVMWYLLTAGLVLEKFLSWYFNVYIVTDERIVDIDFYSLIYKEISDTKIERIQDVTVVQGGVIRALFNFGTVNIQTAGERREFDFEDVPKPQVVAKFLNEMMLEEEKERIEGRVR</sequence>
<feature type="domain" description="YdbS-like PH" evidence="2">
    <location>
        <begin position="129"/>
        <end position="206"/>
    </location>
</feature>
<comment type="caution">
    <text evidence="3">The sequence shown here is derived from an EMBL/GenBank/DDBJ whole genome shotgun (WGS) entry which is preliminary data.</text>
</comment>
<dbReference type="PANTHER" id="PTHR37938:SF1">
    <property type="entry name" value="BLL0215 PROTEIN"/>
    <property type="match status" value="1"/>
</dbReference>
<organism evidence="3 4">
    <name type="scientific">Candidatus Chisholmbacteria bacterium RIFCSPHIGHO2_01_FULL_48_12</name>
    <dbReference type="NCBI Taxonomy" id="1797589"/>
    <lineage>
        <taxon>Bacteria</taxon>
        <taxon>Candidatus Chisholmiibacteriota</taxon>
    </lineage>
</organism>
<evidence type="ECO:0000313" key="3">
    <source>
        <dbReference type="EMBL" id="OGY16079.1"/>
    </source>
</evidence>
<dbReference type="STRING" id="1797589.A2784_00150"/>
<dbReference type="Proteomes" id="UP000177324">
    <property type="component" value="Unassembled WGS sequence"/>
</dbReference>